<accession>A0A0E9VN24</accession>
<protein>
    <submittedName>
        <fullName evidence="1">Uncharacterized protein</fullName>
    </submittedName>
</protein>
<name>A0A0E9VN24_ANGAN</name>
<proteinExistence type="predicted"/>
<reference evidence="1" key="2">
    <citation type="journal article" date="2015" name="Fish Shellfish Immunol.">
        <title>Early steps in the European eel (Anguilla anguilla)-Vibrio vulnificus interaction in the gills: Role of the RtxA13 toxin.</title>
        <authorList>
            <person name="Callol A."/>
            <person name="Pajuelo D."/>
            <person name="Ebbesson L."/>
            <person name="Teles M."/>
            <person name="MacKenzie S."/>
            <person name="Amaro C."/>
        </authorList>
    </citation>
    <scope>NUCLEOTIDE SEQUENCE</scope>
</reference>
<evidence type="ECO:0000313" key="1">
    <source>
        <dbReference type="EMBL" id="JAH79529.1"/>
    </source>
</evidence>
<organism evidence="1">
    <name type="scientific">Anguilla anguilla</name>
    <name type="common">European freshwater eel</name>
    <name type="synonym">Muraena anguilla</name>
    <dbReference type="NCBI Taxonomy" id="7936"/>
    <lineage>
        <taxon>Eukaryota</taxon>
        <taxon>Metazoa</taxon>
        <taxon>Chordata</taxon>
        <taxon>Craniata</taxon>
        <taxon>Vertebrata</taxon>
        <taxon>Euteleostomi</taxon>
        <taxon>Actinopterygii</taxon>
        <taxon>Neopterygii</taxon>
        <taxon>Teleostei</taxon>
        <taxon>Anguilliformes</taxon>
        <taxon>Anguillidae</taxon>
        <taxon>Anguilla</taxon>
    </lineage>
</organism>
<dbReference type="EMBL" id="GBXM01029048">
    <property type="protein sequence ID" value="JAH79529.1"/>
    <property type="molecule type" value="Transcribed_RNA"/>
</dbReference>
<dbReference type="AlphaFoldDB" id="A0A0E9VN24"/>
<reference evidence="1" key="1">
    <citation type="submission" date="2014-11" db="EMBL/GenBank/DDBJ databases">
        <authorList>
            <person name="Amaro Gonzalez C."/>
        </authorList>
    </citation>
    <scope>NUCLEOTIDE SEQUENCE</scope>
</reference>
<sequence length="24" mass="2929">MGFSHNEFHWPLETFTKETPDHKL</sequence>